<evidence type="ECO:0000313" key="1">
    <source>
        <dbReference type="EMBL" id="RDH86963.1"/>
    </source>
</evidence>
<accession>A0A370DQ06</accession>
<dbReference type="Proteomes" id="UP000254771">
    <property type="component" value="Unassembled WGS sequence"/>
</dbReference>
<dbReference type="EMBL" id="QFXE01000007">
    <property type="protein sequence ID" value="RDH86963.1"/>
    <property type="molecule type" value="Genomic_DNA"/>
</dbReference>
<dbReference type="NCBIfam" id="TIGR04498">
    <property type="entry name" value="AbiV_defense"/>
    <property type="match status" value="1"/>
</dbReference>
<gene>
    <name evidence="1" type="ORF">DIZ78_05505</name>
</gene>
<dbReference type="AlphaFoldDB" id="A0A370DQ06"/>
<evidence type="ECO:0000313" key="2">
    <source>
        <dbReference type="Proteomes" id="UP000254771"/>
    </source>
</evidence>
<evidence type="ECO:0008006" key="3">
    <source>
        <dbReference type="Google" id="ProtNLM"/>
    </source>
</evidence>
<comment type="caution">
    <text evidence="1">The sequence shown here is derived from an EMBL/GenBank/DDBJ whole genome shotgun (WGS) entry which is preliminary data.</text>
</comment>
<proteinExistence type="predicted"/>
<reference evidence="1 2" key="1">
    <citation type="journal article" date="2018" name="ISME J.">
        <title>Endosymbiont genomes yield clues of tubeworm success.</title>
        <authorList>
            <person name="Li Y."/>
            <person name="Liles M.R."/>
            <person name="Halanych K.M."/>
        </authorList>
    </citation>
    <scope>NUCLEOTIDE SEQUENCE [LARGE SCALE GENOMIC DNA]</scope>
    <source>
        <strain evidence="1">A1462</strain>
    </source>
</reference>
<keyword evidence="2" id="KW-1185">Reference proteome</keyword>
<sequence length="282" mass="32905">MKHRAIRDLNQLSDNDLFYEIAIGLNKIYENCCELSESSKHLFENNNYRASNIIYSIANEEAAKYIILIDTLRCPRKNKKSITKQLAKFNDHMAKGVYAKLCGWSVSTYKELCSYIEGELDQYYLDGPMDIDWIFRNSIISNREEAFYVDYVQYDDEGHEWLAPKSNDTLGKSAYFTISPIISLVKALHNIGIENIESIKLFSDFWRTFEITDNTHIQELYDANLECLNILDDKDLLVATEEDQYSLVIKSLPFPLYNKDMKEKKISIQSLKNAQNDWCPEY</sequence>
<dbReference type="Pfam" id="PF18728">
    <property type="entry name" value="HEPN_AbiV"/>
    <property type="match status" value="1"/>
</dbReference>
<organism evidence="1 2">
    <name type="scientific">endosymbiont of Escarpia spicata</name>
    <dbReference type="NCBI Taxonomy" id="2200908"/>
    <lineage>
        <taxon>Bacteria</taxon>
        <taxon>Pseudomonadati</taxon>
        <taxon>Pseudomonadota</taxon>
        <taxon>Gammaproteobacteria</taxon>
        <taxon>sulfur-oxidizing symbionts</taxon>
    </lineage>
</organism>
<dbReference type="InterPro" id="IPR030987">
    <property type="entry name" value="AbiV"/>
</dbReference>
<name>A0A370DQ06_9GAMM</name>
<protein>
    <recommendedName>
        <fullName evidence="3">AbiV family abortive infection protein</fullName>
    </recommendedName>
</protein>